<dbReference type="EMBL" id="JABSTV010001251">
    <property type="protein sequence ID" value="KAH7951604.1"/>
    <property type="molecule type" value="Genomic_DNA"/>
</dbReference>
<evidence type="ECO:0000259" key="9">
    <source>
        <dbReference type="Pfam" id="PF01694"/>
    </source>
</evidence>
<reference evidence="10" key="2">
    <citation type="submission" date="2021-09" db="EMBL/GenBank/DDBJ databases">
        <authorList>
            <person name="Jia N."/>
            <person name="Wang J."/>
            <person name="Shi W."/>
            <person name="Du L."/>
            <person name="Sun Y."/>
            <person name="Zhan W."/>
            <person name="Jiang J."/>
            <person name="Wang Q."/>
            <person name="Zhang B."/>
            <person name="Ji P."/>
            <person name="Sakyi L.B."/>
            <person name="Cui X."/>
            <person name="Yuan T."/>
            <person name="Jiang B."/>
            <person name="Yang W."/>
            <person name="Lam T.T.-Y."/>
            <person name="Chang Q."/>
            <person name="Ding S."/>
            <person name="Wang X."/>
            <person name="Zhu J."/>
            <person name="Ruan X."/>
            <person name="Zhao L."/>
            <person name="Wei J."/>
            <person name="Que T."/>
            <person name="Du C."/>
            <person name="Cheng J."/>
            <person name="Dai P."/>
            <person name="Han X."/>
            <person name="Huang E."/>
            <person name="Gao Y."/>
            <person name="Liu J."/>
            <person name="Shao H."/>
            <person name="Ye R."/>
            <person name="Li L."/>
            <person name="Wei W."/>
            <person name="Wang X."/>
            <person name="Wang C."/>
            <person name="Huo Q."/>
            <person name="Li W."/>
            <person name="Guo W."/>
            <person name="Chen H."/>
            <person name="Chen S."/>
            <person name="Zhou L."/>
            <person name="Zhou L."/>
            <person name="Ni X."/>
            <person name="Tian J."/>
            <person name="Zhou Y."/>
            <person name="Sheng Y."/>
            <person name="Liu T."/>
            <person name="Pan Y."/>
            <person name="Xia L."/>
            <person name="Li J."/>
            <person name="Zhao F."/>
            <person name="Cao W."/>
        </authorList>
    </citation>
    <scope>NUCLEOTIDE SEQUENCE</scope>
    <source>
        <strain evidence="10">Rsan-2018</strain>
        <tissue evidence="10">Larvae</tissue>
    </source>
</reference>
<name>A0A9D4PSK0_RHISA</name>
<feature type="domain" description="Peptidase S54 rhomboid" evidence="9">
    <location>
        <begin position="68"/>
        <end position="214"/>
    </location>
</feature>
<dbReference type="GO" id="GO:0016020">
    <property type="term" value="C:membrane"/>
    <property type="evidence" value="ECO:0007669"/>
    <property type="project" value="UniProtKB-SubCell"/>
</dbReference>
<keyword evidence="5" id="KW-0378">Hydrolase</keyword>
<evidence type="ECO:0000256" key="8">
    <source>
        <dbReference type="SAM" id="Phobius"/>
    </source>
</evidence>
<dbReference type="Proteomes" id="UP000821837">
    <property type="component" value="Chromosome 5"/>
</dbReference>
<dbReference type="AlphaFoldDB" id="A0A9D4PSK0"/>
<evidence type="ECO:0000256" key="4">
    <source>
        <dbReference type="ARBA" id="ARBA00022692"/>
    </source>
</evidence>
<dbReference type="Gene3D" id="1.20.1540.10">
    <property type="entry name" value="Rhomboid-like"/>
    <property type="match status" value="2"/>
</dbReference>
<feature type="transmembrane region" description="Helical" evidence="8">
    <location>
        <begin position="138"/>
        <end position="157"/>
    </location>
</feature>
<dbReference type="GO" id="GO:0004252">
    <property type="term" value="F:serine-type endopeptidase activity"/>
    <property type="evidence" value="ECO:0007669"/>
    <property type="project" value="InterPro"/>
</dbReference>
<comment type="subcellular location">
    <subcellularLocation>
        <location evidence="1">Membrane</location>
        <topology evidence="1">Multi-pass membrane protein</topology>
    </subcellularLocation>
</comment>
<evidence type="ECO:0000313" key="10">
    <source>
        <dbReference type="EMBL" id="KAH7951604.1"/>
    </source>
</evidence>
<keyword evidence="7 8" id="KW-0472">Membrane</keyword>
<feature type="transmembrane region" description="Helical" evidence="8">
    <location>
        <begin position="169"/>
        <end position="189"/>
    </location>
</feature>
<evidence type="ECO:0000256" key="7">
    <source>
        <dbReference type="ARBA" id="ARBA00023136"/>
    </source>
</evidence>
<keyword evidence="11" id="KW-1185">Reference proteome</keyword>
<sequence>MLQNRAREASGAFLLLLHALVSVGLDVIPPATFLIAFAQTCVYLRLFSLPWSDLDDVCIGVIGVLVKGEWQRIFYGAIEHGDSLHLYYNMVSFIWKGINLEEKVGTVQFVWIIFFLTALTGVLIVGLYYLLGIYVDAIFYRHCGIGFSGVIFALKVLNNVKYPGQSLNIFGVHVTLPSGFLVWFEPLLVQLITGNGSFVGHFAGALAGLIYLGMLKPIFDDMWLLLVEAPRSAVRYLCPCLLPVPYGAILLSAALLATNADFLSTSELKLEAAETSSWTSSLINDGQWHLLLAPVLRCSGRLHLAYTVDTLLGVGYRLERKVGTARFLVDTAILAIVTNVACGLTTHYVLPNYAQITDVSTAQMSHKCFAGPTAILLALKALYGGGRWLRKYPMLFLTVPMPRLVGAMLEIGLIQFVLPDLSTVGHTVGFLAGLMMSYVLPQP</sequence>
<comment type="caution">
    <text evidence="10">The sequence shown here is derived from an EMBL/GenBank/DDBJ whole genome shotgun (WGS) entry which is preliminary data.</text>
</comment>
<dbReference type="SUPFAM" id="SSF144091">
    <property type="entry name" value="Rhomboid-like"/>
    <property type="match status" value="2"/>
</dbReference>
<evidence type="ECO:0000256" key="6">
    <source>
        <dbReference type="ARBA" id="ARBA00022989"/>
    </source>
</evidence>
<evidence type="ECO:0000256" key="1">
    <source>
        <dbReference type="ARBA" id="ARBA00004141"/>
    </source>
</evidence>
<reference evidence="10" key="1">
    <citation type="journal article" date="2020" name="Cell">
        <title>Large-Scale Comparative Analyses of Tick Genomes Elucidate Their Genetic Diversity and Vector Capacities.</title>
        <authorList>
            <consortium name="Tick Genome and Microbiome Consortium (TIGMIC)"/>
            <person name="Jia N."/>
            <person name="Wang J."/>
            <person name="Shi W."/>
            <person name="Du L."/>
            <person name="Sun Y."/>
            <person name="Zhan W."/>
            <person name="Jiang J.F."/>
            <person name="Wang Q."/>
            <person name="Zhang B."/>
            <person name="Ji P."/>
            <person name="Bell-Sakyi L."/>
            <person name="Cui X.M."/>
            <person name="Yuan T.T."/>
            <person name="Jiang B.G."/>
            <person name="Yang W.F."/>
            <person name="Lam T.T."/>
            <person name="Chang Q.C."/>
            <person name="Ding S.J."/>
            <person name="Wang X.J."/>
            <person name="Zhu J.G."/>
            <person name="Ruan X.D."/>
            <person name="Zhao L."/>
            <person name="Wei J.T."/>
            <person name="Ye R.Z."/>
            <person name="Que T.C."/>
            <person name="Du C.H."/>
            <person name="Zhou Y.H."/>
            <person name="Cheng J.X."/>
            <person name="Dai P.F."/>
            <person name="Guo W.B."/>
            <person name="Han X.H."/>
            <person name="Huang E.J."/>
            <person name="Li L.F."/>
            <person name="Wei W."/>
            <person name="Gao Y.C."/>
            <person name="Liu J.Z."/>
            <person name="Shao H.Z."/>
            <person name="Wang X."/>
            <person name="Wang C.C."/>
            <person name="Yang T.C."/>
            <person name="Huo Q.B."/>
            <person name="Li W."/>
            <person name="Chen H.Y."/>
            <person name="Chen S.E."/>
            <person name="Zhou L.G."/>
            <person name="Ni X.B."/>
            <person name="Tian J.H."/>
            <person name="Sheng Y."/>
            <person name="Liu T."/>
            <person name="Pan Y.S."/>
            <person name="Xia L.Y."/>
            <person name="Li J."/>
            <person name="Zhao F."/>
            <person name="Cao W.C."/>
        </authorList>
    </citation>
    <scope>NUCLEOTIDE SEQUENCE</scope>
    <source>
        <strain evidence="10">Rsan-2018</strain>
    </source>
</reference>
<evidence type="ECO:0000256" key="2">
    <source>
        <dbReference type="ARBA" id="ARBA00009045"/>
    </source>
</evidence>
<feature type="transmembrane region" description="Helical" evidence="8">
    <location>
        <begin position="369"/>
        <end position="389"/>
    </location>
</feature>
<organism evidence="10 11">
    <name type="scientific">Rhipicephalus sanguineus</name>
    <name type="common">Brown dog tick</name>
    <name type="synonym">Ixodes sanguineus</name>
    <dbReference type="NCBI Taxonomy" id="34632"/>
    <lineage>
        <taxon>Eukaryota</taxon>
        <taxon>Metazoa</taxon>
        <taxon>Ecdysozoa</taxon>
        <taxon>Arthropoda</taxon>
        <taxon>Chelicerata</taxon>
        <taxon>Arachnida</taxon>
        <taxon>Acari</taxon>
        <taxon>Parasitiformes</taxon>
        <taxon>Ixodida</taxon>
        <taxon>Ixodoidea</taxon>
        <taxon>Ixodidae</taxon>
        <taxon>Rhipicephalinae</taxon>
        <taxon>Rhipicephalus</taxon>
        <taxon>Rhipicephalus</taxon>
    </lineage>
</organism>
<proteinExistence type="inferred from homology"/>
<feature type="transmembrane region" description="Helical" evidence="8">
    <location>
        <begin position="196"/>
        <end position="214"/>
    </location>
</feature>
<feature type="transmembrane region" description="Helical" evidence="8">
    <location>
        <begin position="424"/>
        <end position="441"/>
    </location>
</feature>
<keyword evidence="3" id="KW-0645">Protease</keyword>
<dbReference type="Pfam" id="PF01694">
    <property type="entry name" value="Rhomboid"/>
    <property type="match status" value="2"/>
</dbReference>
<dbReference type="GO" id="GO:0006508">
    <property type="term" value="P:proteolysis"/>
    <property type="evidence" value="ECO:0007669"/>
    <property type="project" value="UniProtKB-KW"/>
</dbReference>
<feature type="transmembrane region" description="Helical" evidence="8">
    <location>
        <begin position="327"/>
        <end position="349"/>
    </location>
</feature>
<dbReference type="PANTHER" id="PTHR43066">
    <property type="entry name" value="RHOMBOID-RELATED PROTEIN"/>
    <property type="match status" value="1"/>
</dbReference>
<protein>
    <recommendedName>
        <fullName evidence="9">Peptidase S54 rhomboid domain-containing protein</fullName>
    </recommendedName>
</protein>
<feature type="domain" description="Peptidase S54 rhomboid" evidence="9">
    <location>
        <begin position="287"/>
        <end position="440"/>
    </location>
</feature>
<dbReference type="InterPro" id="IPR022764">
    <property type="entry name" value="Peptidase_S54_rhomboid_dom"/>
</dbReference>
<keyword evidence="6 8" id="KW-1133">Transmembrane helix</keyword>
<comment type="similarity">
    <text evidence="2">Belongs to the peptidase S54 family.</text>
</comment>
<feature type="transmembrane region" description="Helical" evidence="8">
    <location>
        <begin position="109"/>
        <end position="131"/>
    </location>
</feature>
<gene>
    <name evidence="10" type="ORF">HPB52_010786</name>
</gene>
<evidence type="ECO:0000256" key="3">
    <source>
        <dbReference type="ARBA" id="ARBA00022670"/>
    </source>
</evidence>
<dbReference type="VEuPathDB" id="VectorBase:RSAN_048074"/>
<feature type="transmembrane region" description="Helical" evidence="8">
    <location>
        <begin position="401"/>
        <end position="418"/>
    </location>
</feature>
<feature type="transmembrane region" description="Helical" evidence="8">
    <location>
        <begin position="234"/>
        <end position="257"/>
    </location>
</feature>
<keyword evidence="4 8" id="KW-0812">Transmembrane</keyword>
<accession>A0A9D4PSK0</accession>
<dbReference type="PANTHER" id="PTHR43066:SF1">
    <property type="entry name" value="RHOMBOID PROTEIN 2"/>
    <property type="match status" value="1"/>
</dbReference>
<evidence type="ECO:0000313" key="11">
    <source>
        <dbReference type="Proteomes" id="UP000821837"/>
    </source>
</evidence>
<dbReference type="InterPro" id="IPR035952">
    <property type="entry name" value="Rhomboid-like_sf"/>
</dbReference>
<evidence type="ECO:0000256" key="5">
    <source>
        <dbReference type="ARBA" id="ARBA00022801"/>
    </source>
</evidence>